<feature type="region of interest" description="Disordered" evidence="1">
    <location>
        <begin position="539"/>
        <end position="560"/>
    </location>
</feature>
<sequence length="560" mass="62398">MPHPQTRTVTRNRSRTRRFSACHRHPSEPVTGFCALCLRDRLAGLDSSSGQVEVEKKVVCSRRTRGHGVGSTSVPELRRSKSVAAEKCEGLNDVVTDPRRNSCDVRARSTLSDLFVVDDTKKVRNGGSRLESMSLGFSAFAEPVLEMKEEDEDDNDDDDEGRVSDDDSDEIRVSDEVITRNEVDDDGEIEEGDLKTMKEIINMELENKRRNFWDAASVFSQKLRKWRQKQKEKKQNRCVNGGTENNRSKLGQTSQFGDTQSEVEDYRLGRRSCDTEPRFSIDAHRLSVEDPRFSFDEHRASWDGYMMARTIPRLTPMLSSVDNMMLAPVNKLTTTAMENLPMHSISEDGASSGGSAQSVSDSSTSNRGSSTSSSTKTVGSGGDDVKSASNARVSPANDVIFQGTKLVITEKELKDWHLNSVKNNDTEPVSNAPNSTSKTAVTTPSNGHKIAISSRWKKVCNLWGHKHKLDDKKNVENVPENRVETGISSANLVRNPSVASSRNNRRDEFLLDRNRGARYSTSDLDSGLLRLYLTPFRNSRRNRTGKSRTPSIATSGLQLN</sequence>
<dbReference type="PANTHER" id="PTHR31659">
    <property type="entry name" value="PROTEIN: UPF0503-LIKE PROTEIN, PUTATIVE (DUF740)-RELATED"/>
    <property type="match status" value="1"/>
</dbReference>
<feature type="region of interest" description="Disordered" evidence="1">
    <location>
        <begin position="146"/>
        <end position="176"/>
    </location>
</feature>
<dbReference type="Pfam" id="PF05340">
    <property type="entry name" value="DUF740"/>
    <property type="match status" value="2"/>
</dbReference>
<evidence type="ECO:0000313" key="2">
    <source>
        <dbReference type="EMBL" id="KAK9069116.1"/>
    </source>
</evidence>
<dbReference type="AlphaFoldDB" id="A0AAP0D5Q8"/>
<protein>
    <submittedName>
        <fullName evidence="2">Uncharacterized protein</fullName>
    </submittedName>
</protein>
<proteinExistence type="predicted"/>
<feature type="compositionally biased region" description="Acidic residues" evidence="1">
    <location>
        <begin position="148"/>
        <end position="160"/>
    </location>
</feature>
<feature type="compositionally biased region" description="Polar residues" evidence="1">
    <location>
        <begin position="242"/>
        <end position="260"/>
    </location>
</feature>
<dbReference type="InterPro" id="IPR008004">
    <property type="entry name" value="OCTOPUS-like"/>
</dbReference>
<evidence type="ECO:0000313" key="3">
    <source>
        <dbReference type="Proteomes" id="UP001408789"/>
    </source>
</evidence>
<dbReference type="EMBL" id="JBCNJP010000014">
    <property type="protein sequence ID" value="KAK9069116.1"/>
    <property type="molecule type" value="Genomic_DNA"/>
</dbReference>
<feature type="compositionally biased region" description="Basic and acidic residues" evidence="1">
    <location>
        <begin position="161"/>
        <end position="176"/>
    </location>
</feature>
<feature type="region of interest" description="Disordered" evidence="1">
    <location>
        <begin position="344"/>
        <end position="390"/>
    </location>
</feature>
<feature type="compositionally biased region" description="Low complexity" evidence="1">
    <location>
        <begin position="347"/>
        <end position="378"/>
    </location>
</feature>
<evidence type="ECO:0000256" key="1">
    <source>
        <dbReference type="SAM" id="MobiDB-lite"/>
    </source>
</evidence>
<accession>A0AAP0D5Q8</accession>
<feature type="compositionally biased region" description="Polar residues" evidence="1">
    <location>
        <begin position="547"/>
        <end position="560"/>
    </location>
</feature>
<comment type="caution">
    <text evidence="2">The sequence shown here is derived from an EMBL/GenBank/DDBJ whole genome shotgun (WGS) entry which is preliminary data.</text>
</comment>
<organism evidence="2 3">
    <name type="scientific">Deinandra increscens subsp. villosa</name>
    <dbReference type="NCBI Taxonomy" id="3103831"/>
    <lineage>
        <taxon>Eukaryota</taxon>
        <taxon>Viridiplantae</taxon>
        <taxon>Streptophyta</taxon>
        <taxon>Embryophyta</taxon>
        <taxon>Tracheophyta</taxon>
        <taxon>Spermatophyta</taxon>
        <taxon>Magnoliopsida</taxon>
        <taxon>eudicotyledons</taxon>
        <taxon>Gunneridae</taxon>
        <taxon>Pentapetalae</taxon>
        <taxon>asterids</taxon>
        <taxon>campanulids</taxon>
        <taxon>Asterales</taxon>
        <taxon>Asteraceae</taxon>
        <taxon>Asteroideae</taxon>
        <taxon>Heliantheae alliance</taxon>
        <taxon>Madieae</taxon>
        <taxon>Madiinae</taxon>
        <taxon>Deinandra</taxon>
    </lineage>
</organism>
<feature type="compositionally biased region" description="Polar residues" evidence="1">
    <location>
        <begin position="420"/>
        <end position="446"/>
    </location>
</feature>
<feature type="region of interest" description="Disordered" evidence="1">
    <location>
        <begin position="420"/>
        <end position="448"/>
    </location>
</feature>
<keyword evidence="3" id="KW-1185">Reference proteome</keyword>
<dbReference type="PANTHER" id="PTHR31659:SF0">
    <property type="entry name" value="EMB|CAB61945.1"/>
    <property type="match status" value="1"/>
</dbReference>
<feature type="region of interest" description="Disordered" evidence="1">
    <location>
        <begin position="230"/>
        <end position="260"/>
    </location>
</feature>
<name>A0AAP0D5Q8_9ASTR</name>
<reference evidence="2 3" key="1">
    <citation type="submission" date="2024-04" db="EMBL/GenBank/DDBJ databases">
        <title>The reference genome of an endangered Asteraceae, Deinandra increscens subsp. villosa, native to the Central Coast of California.</title>
        <authorList>
            <person name="Guilliams M."/>
            <person name="Hasenstab-Lehman K."/>
            <person name="Meyer R."/>
            <person name="Mcevoy S."/>
        </authorList>
    </citation>
    <scope>NUCLEOTIDE SEQUENCE [LARGE SCALE GENOMIC DNA]</scope>
    <source>
        <tissue evidence="2">Leaf</tissue>
    </source>
</reference>
<gene>
    <name evidence="2" type="ORF">SSX86_013232</name>
</gene>
<dbReference type="Proteomes" id="UP001408789">
    <property type="component" value="Unassembled WGS sequence"/>
</dbReference>